<organism evidence="1 2">
    <name type="scientific">Melastoma candidum</name>
    <dbReference type="NCBI Taxonomy" id="119954"/>
    <lineage>
        <taxon>Eukaryota</taxon>
        <taxon>Viridiplantae</taxon>
        <taxon>Streptophyta</taxon>
        <taxon>Embryophyta</taxon>
        <taxon>Tracheophyta</taxon>
        <taxon>Spermatophyta</taxon>
        <taxon>Magnoliopsida</taxon>
        <taxon>eudicotyledons</taxon>
        <taxon>Gunneridae</taxon>
        <taxon>Pentapetalae</taxon>
        <taxon>rosids</taxon>
        <taxon>malvids</taxon>
        <taxon>Myrtales</taxon>
        <taxon>Melastomataceae</taxon>
        <taxon>Melastomatoideae</taxon>
        <taxon>Melastomateae</taxon>
        <taxon>Melastoma</taxon>
    </lineage>
</organism>
<sequence>MGWLILAKVVESFSQRHWFFDAIRSEMRMRSMLMVAVYQKPLKLSSIARRSHMTGEIANYIAVDAYQMGEFPLWLHTMWSLVLQLFVVIGILFSVIGFGAFPCLVPLLACGLLNLPFARILKTPVPADDCTGRAAAISF</sequence>
<accession>A0ACB9N2G9</accession>
<protein>
    <submittedName>
        <fullName evidence="1">Uncharacterized protein</fullName>
    </submittedName>
</protein>
<proteinExistence type="predicted"/>
<evidence type="ECO:0000313" key="2">
    <source>
        <dbReference type="Proteomes" id="UP001057402"/>
    </source>
</evidence>
<gene>
    <name evidence="1" type="ORF">MLD38_028936</name>
</gene>
<dbReference type="EMBL" id="CM042887">
    <property type="protein sequence ID" value="KAI4330674.1"/>
    <property type="molecule type" value="Genomic_DNA"/>
</dbReference>
<keyword evidence="2" id="KW-1185">Reference proteome</keyword>
<comment type="caution">
    <text evidence="1">The sequence shown here is derived from an EMBL/GenBank/DDBJ whole genome shotgun (WGS) entry which is preliminary data.</text>
</comment>
<name>A0ACB9N2G9_9MYRT</name>
<reference evidence="2" key="1">
    <citation type="journal article" date="2023" name="Front. Plant Sci.">
        <title>Chromosomal-level genome assembly of Melastoma candidum provides insights into trichome evolution.</title>
        <authorList>
            <person name="Zhong Y."/>
            <person name="Wu W."/>
            <person name="Sun C."/>
            <person name="Zou P."/>
            <person name="Liu Y."/>
            <person name="Dai S."/>
            <person name="Zhou R."/>
        </authorList>
    </citation>
    <scope>NUCLEOTIDE SEQUENCE [LARGE SCALE GENOMIC DNA]</scope>
</reference>
<dbReference type="Proteomes" id="UP001057402">
    <property type="component" value="Chromosome 8"/>
</dbReference>
<evidence type="ECO:0000313" key="1">
    <source>
        <dbReference type="EMBL" id="KAI4330674.1"/>
    </source>
</evidence>